<protein>
    <submittedName>
        <fullName evidence="2">Si:ch73-329n5.6</fullName>
    </submittedName>
</protein>
<dbReference type="Pfam" id="PF06119">
    <property type="entry name" value="NIDO"/>
    <property type="match status" value="1"/>
</dbReference>
<sequence length="240" mass="26915">MFILTSAPAIFYPFGTDEGDTEIIETGSETYGFVTFSTPFVYFGRKYNTTYVNNNGLITFTQPLPEVHPPYPFPTYGNEDYIAPLWTELDEVGIGRYSYQQYTSGSVLTRATQDINQYFPGRGFSASWVFVVTWDYVLTWDINAITFQAVLMSGGGFSFILMHYGDCAGEQYAAQAGYDTIGSTDYYQIHHNPNDGYSIPILNTLTNVGIPGRWAFLVNNGSGRNQNDVLLLTVCLYHVL</sequence>
<dbReference type="PANTHER" id="PTHR46160">
    <property type="entry name" value="ALPHA-TECTORIN-RELATED"/>
    <property type="match status" value="1"/>
</dbReference>
<dbReference type="OMA" id="TWDINAI"/>
<evidence type="ECO:0000313" key="2">
    <source>
        <dbReference type="Ensembl" id="ENSSGRP00000022960.1"/>
    </source>
</evidence>
<keyword evidence="3" id="KW-1185">Reference proteome</keyword>
<name>A0A672LJM6_SINGR</name>
<dbReference type="AlphaFoldDB" id="A0A672LJM6"/>
<feature type="domain" description="NIDO" evidence="1">
    <location>
        <begin position="84"/>
        <end position="221"/>
    </location>
</feature>
<accession>A0A672LJM6</accession>
<evidence type="ECO:0000259" key="1">
    <source>
        <dbReference type="PROSITE" id="PS51220"/>
    </source>
</evidence>
<dbReference type="InterPro" id="IPR052749">
    <property type="entry name" value="Alpha-tectorin"/>
</dbReference>
<dbReference type="Ensembl" id="ENSSGRT00000024760.1">
    <property type="protein sequence ID" value="ENSSGRP00000022960.1"/>
    <property type="gene ID" value="ENSSGRG00000013624.1"/>
</dbReference>
<reference evidence="2" key="2">
    <citation type="submission" date="2025-09" db="UniProtKB">
        <authorList>
            <consortium name="Ensembl"/>
        </authorList>
    </citation>
    <scope>IDENTIFICATION</scope>
</reference>
<dbReference type="InterPro" id="IPR003886">
    <property type="entry name" value="NIDO_dom"/>
</dbReference>
<organism evidence="2 3">
    <name type="scientific">Sinocyclocheilus grahami</name>
    <name type="common">Dianchi golden-line fish</name>
    <name type="synonym">Barbus grahami</name>
    <dbReference type="NCBI Taxonomy" id="75366"/>
    <lineage>
        <taxon>Eukaryota</taxon>
        <taxon>Metazoa</taxon>
        <taxon>Chordata</taxon>
        <taxon>Craniata</taxon>
        <taxon>Vertebrata</taxon>
        <taxon>Euteleostomi</taxon>
        <taxon>Actinopterygii</taxon>
        <taxon>Neopterygii</taxon>
        <taxon>Teleostei</taxon>
        <taxon>Ostariophysi</taxon>
        <taxon>Cypriniformes</taxon>
        <taxon>Cyprinidae</taxon>
        <taxon>Cyprininae</taxon>
        <taxon>Sinocyclocheilus</taxon>
    </lineage>
</organism>
<dbReference type="PANTHER" id="PTHR46160:SF9">
    <property type="entry name" value="PROTEIN PRY2-RELATED"/>
    <property type="match status" value="1"/>
</dbReference>
<dbReference type="PROSITE" id="PS51220">
    <property type="entry name" value="NIDO"/>
    <property type="match status" value="1"/>
</dbReference>
<reference evidence="2" key="1">
    <citation type="submission" date="2025-08" db="UniProtKB">
        <authorList>
            <consortium name="Ensembl"/>
        </authorList>
    </citation>
    <scope>IDENTIFICATION</scope>
</reference>
<dbReference type="GO" id="GO:0007160">
    <property type="term" value="P:cell-matrix adhesion"/>
    <property type="evidence" value="ECO:0007669"/>
    <property type="project" value="InterPro"/>
</dbReference>
<proteinExistence type="predicted"/>
<dbReference type="Proteomes" id="UP000472262">
    <property type="component" value="Unassembled WGS sequence"/>
</dbReference>
<dbReference type="InParanoid" id="A0A672LJM6"/>
<dbReference type="SMART" id="SM00539">
    <property type="entry name" value="NIDO"/>
    <property type="match status" value="1"/>
</dbReference>
<evidence type="ECO:0000313" key="3">
    <source>
        <dbReference type="Proteomes" id="UP000472262"/>
    </source>
</evidence>